<dbReference type="EMBL" id="UINC01032467">
    <property type="protein sequence ID" value="SVB20169.1"/>
    <property type="molecule type" value="Genomic_DNA"/>
</dbReference>
<proteinExistence type="predicted"/>
<dbReference type="SUPFAM" id="SSF50939">
    <property type="entry name" value="Sialidases"/>
    <property type="match status" value="1"/>
</dbReference>
<feature type="non-terminal residue" evidence="1">
    <location>
        <position position="1"/>
    </location>
</feature>
<dbReference type="AlphaFoldDB" id="A0A382C2T6"/>
<dbReference type="InterPro" id="IPR015943">
    <property type="entry name" value="WD40/YVTN_repeat-like_dom_sf"/>
</dbReference>
<gene>
    <name evidence="1" type="ORF">METZ01_LOCUS173023</name>
</gene>
<dbReference type="InterPro" id="IPR036278">
    <property type="entry name" value="Sialidase_sf"/>
</dbReference>
<name>A0A382C2T6_9ZZZZ</name>
<evidence type="ECO:0000313" key="1">
    <source>
        <dbReference type="EMBL" id="SVB20169.1"/>
    </source>
</evidence>
<accession>A0A382C2T6</accession>
<sequence length="342" mass="36955">VRTVAWLLVLLMLSAPLGGCFGEEEVKEIEENVFDLLCPDGIANNTWYHYSNATDATKVSDVFNGTSVLVGNNAPACAFGTYYGIGMTTFEPTVGVTSADNLYMTSWGNGDSGSTAIVRCSGMIGMSNVSDYVCEDVYSAFLPVANSNDPYLYVDPWTDRVMKFDMHALLGMTVEWSDNEGEGWVGPSVATGWSVQDHQTIASSPYSALLHPTTWVFCVNGNYPYPVCASSNDGGLSWGPELPGAPNGCNSGGLTGHMMGSENGNFYRGNRGCNGGEGYSIYRSTNGGITWTEHPLPTETTGTAETWNFEEAQVYPDSDDNVHAMWMGSDNMPYYSYSTDEA</sequence>
<reference evidence="1" key="1">
    <citation type="submission" date="2018-05" db="EMBL/GenBank/DDBJ databases">
        <authorList>
            <person name="Lanie J.A."/>
            <person name="Ng W.-L."/>
            <person name="Kazmierczak K.M."/>
            <person name="Andrzejewski T.M."/>
            <person name="Davidsen T.M."/>
            <person name="Wayne K.J."/>
            <person name="Tettelin H."/>
            <person name="Glass J.I."/>
            <person name="Rusch D."/>
            <person name="Podicherti R."/>
            <person name="Tsui H.-C.T."/>
            <person name="Winkler M.E."/>
        </authorList>
    </citation>
    <scope>NUCLEOTIDE SEQUENCE</scope>
</reference>
<dbReference type="Gene3D" id="2.130.10.10">
    <property type="entry name" value="YVTN repeat-like/Quinoprotein amine dehydrogenase"/>
    <property type="match status" value="1"/>
</dbReference>
<feature type="non-terminal residue" evidence="1">
    <location>
        <position position="342"/>
    </location>
</feature>
<dbReference type="CDD" id="cd15482">
    <property type="entry name" value="Sialidase_non-viral"/>
    <property type="match status" value="1"/>
</dbReference>
<evidence type="ECO:0008006" key="2">
    <source>
        <dbReference type="Google" id="ProtNLM"/>
    </source>
</evidence>
<organism evidence="1">
    <name type="scientific">marine metagenome</name>
    <dbReference type="NCBI Taxonomy" id="408172"/>
    <lineage>
        <taxon>unclassified sequences</taxon>
        <taxon>metagenomes</taxon>
        <taxon>ecological metagenomes</taxon>
    </lineage>
</organism>
<protein>
    <recommendedName>
        <fullName evidence="2">Exo-alpha-sialidase</fullName>
    </recommendedName>
</protein>